<evidence type="ECO:0000313" key="8">
    <source>
        <dbReference type="EMBL" id="CAA6829531.1"/>
    </source>
</evidence>
<dbReference type="SUPFAM" id="SSF55486">
    <property type="entry name" value="Metalloproteases ('zincins'), catalytic domain"/>
    <property type="match status" value="1"/>
</dbReference>
<evidence type="ECO:0000256" key="5">
    <source>
        <dbReference type="ARBA" id="ARBA00023049"/>
    </source>
</evidence>
<organism evidence="8">
    <name type="scientific">uncultured Aureispira sp</name>
    <dbReference type="NCBI Taxonomy" id="1331704"/>
    <lineage>
        <taxon>Bacteria</taxon>
        <taxon>Pseudomonadati</taxon>
        <taxon>Bacteroidota</taxon>
        <taxon>Saprospiria</taxon>
        <taxon>Saprospirales</taxon>
        <taxon>Saprospiraceae</taxon>
        <taxon>Aureispira</taxon>
        <taxon>environmental samples</taxon>
    </lineage>
</organism>
<dbReference type="PANTHER" id="PTHR11804:SF28">
    <property type="entry name" value="OLIGOENDOPEPTIDASE F"/>
    <property type="match status" value="1"/>
</dbReference>
<dbReference type="InterPro" id="IPR011976">
    <property type="entry name" value="Pept_M3B_oligopep-rel"/>
</dbReference>
<protein>
    <submittedName>
        <fullName evidence="8">Oligoendopeptidase F (EC)</fullName>
        <ecNumber evidence="8">3.4.24.-</ecNumber>
    </submittedName>
</protein>
<keyword evidence="4 6" id="KW-0862">Zinc</keyword>
<sequence>MKFSDFTYERPSVETFKNSFIEELQAFNQAKTFEAQKEAILAINTLRSDFDSMYSLATVRHSIDTTDRFYEGENDFFDNSYPELNEHTNNYFRALLASSFRKELEAEFGPQLFTISALRLKSFEPAIVEDLKEENKLDSQYRKIKAQAVIQFEGKEYNLSSINPLELSKDRDTRKRASEAKWAFYAEKSDDIESIYDNMIQLRHKMATELGYKNYVELGYARMLRSDYNAEMVANFRKQVQEHIVPIATQLLEKQAKRLGLDALNYYDEGFSFPSGNPTPKGDPKWMEEQARSMYAELSNETDEFFRLMSDNKLMDLAAKDGKQTGGYCTFLNKFKSPFIFSNFNGTSHDVTVLTHEAGHAFQAYSTSNSGKLYDYLWPTYEACEIHSMSMEFFTWPWMDLFFKEDTEKFKFSHLASSILFLPYGVAIDEFQHIIYENPTMTAAERNAVWTDLEKKYLPTRNYAGNKHLEAGRFWQRQSHVFGMPFYYIDYVLAQVCAFQFWQRSVDDKENSWKDYITLCQEGGSKSFLDLVKLANLKSPFEDGCLAEVVKPIQAYLDAVDDSGF</sequence>
<dbReference type="GO" id="GO:0006508">
    <property type="term" value="P:proteolysis"/>
    <property type="evidence" value="ECO:0007669"/>
    <property type="project" value="UniProtKB-KW"/>
</dbReference>
<dbReference type="NCBIfam" id="TIGR02289">
    <property type="entry name" value="M3_not_pepF"/>
    <property type="match status" value="1"/>
</dbReference>
<dbReference type="GO" id="GO:0004222">
    <property type="term" value="F:metalloendopeptidase activity"/>
    <property type="evidence" value="ECO:0007669"/>
    <property type="project" value="InterPro"/>
</dbReference>
<dbReference type="InterPro" id="IPR045090">
    <property type="entry name" value="Pept_M3A_M3B"/>
</dbReference>
<dbReference type="EC" id="3.4.24.-" evidence="8"/>
<feature type="domain" description="Peptidase M3A/M3B catalytic" evidence="7">
    <location>
        <begin position="168"/>
        <end position="269"/>
    </location>
</feature>
<keyword evidence="2 6" id="KW-0479">Metal-binding</keyword>
<evidence type="ECO:0000256" key="3">
    <source>
        <dbReference type="ARBA" id="ARBA00022801"/>
    </source>
</evidence>
<proteinExistence type="inferred from homology"/>
<gene>
    <name evidence="8" type="ORF">HELGO_WM24868</name>
</gene>
<evidence type="ECO:0000256" key="6">
    <source>
        <dbReference type="RuleBase" id="RU003435"/>
    </source>
</evidence>
<evidence type="ECO:0000259" key="7">
    <source>
        <dbReference type="Pfam" id="PF01432"/>
    </source>
</evidence>
<dbReference type="GO" id="GO:0046872">
    <property type="term" value="F:metal ion binding"/>
    <property type="evidence" value="ECO:0007669"/>
    <property type="project" value="UniProtKB-UniRule"/>
</dbReference>
<accession>A0A6S6UG40</accession>
<reference evidence="8" key="1">
    <citation type="submission" date="2020-01" db="EMBL/GenBank/DDBJ databases">
        <authorList>
            <person name="Meier V. D."/>
            <person name="Meier V D."/>
        </authorList>
    </citation>
    <scope>NUCLEOTIDE SEQUENCE</scope>
    <source>
        <strain evidence="8">HLG_WM_MAG_10</strain>
    </source>
</reference>
<comment type="similarity">
    <text evidence="6">Belongs to the peptidase M3 family.</text>
</comment>
<dbReference type="EMBL" id="CACVAQ010000499">
    <property type="protein sequence ID" value="CAA6829531.1"/>
    <property type="molecule type" value="Genomic_DNA"/>
</dbReference>
<evidence type="ECO:0000256" key="2">
    <source>
        <dbReference type="ARBA" id="ARBA00022723"/>
    </source>
</evidence>
<keyword evidence="1 6" id="KW-0645">Protease</keyword>
<evidence type="ECO:0000256" key="1">
    <source>
        <dbReference type="ARBA" id="ARBA00022670"/>
    </source>
</evidence>
<keyword evidence="3 6" id="KW-0378">Hydrolase</keyword>
<dbReference type="PANTHER" id="PTHR11804">
    <property type="entry name" value="PROTEASE M3 THIMET OLIGOPEPTIDASE-RELATED"/>
    <property type="match status" value="1"/>
</dbReference>
<dbReference type="Gene3D" id="1.10.1370.30">
    <property type="match status" value="1"/>
</dbReference>
<dbReference type="CDD" id="cd09606">
    <property type="entry name" value="M3B_PepF"/>
    <property type="match status" value="1"/>
</dbReference>
<dbReference type="AlphaFoldDB" id="A0A6S6UG40"/>
<dbReference type="Pfam" id="PF01432">
    <property type="entry name" value="Peptidase_M3"/>
    <property type="match status" value="2"/>
</dbReference>
<evidence type="ECO:0000256" key="4">
    <source>
        <dbReference type="ARBA" id="ARBA00022833"/>
    </source>
</evidence>
<keyword evidence="5 6" id="KW-0482">Metalloprotease</keyword>
<name>A0A6S6UG40_9BACT</name>
<comment type="cofactor">
    <cofactor evidence="6">
        <name>Zn(2+)</name>
        <dbReference type="ChEBI" id="CHEBI:29105"/>
    </cofactor>
    <text evidence="6">Binds 1 zinc ion.</text>
</comment>
<dbReference type="InterPro" id="IPR001567">
    <property type="entry name" value="Pept_M3A_M3B_dom"/>
</dbReference>
<feature type="domain" description="Peptidase M3A/M3B catalytic" evidence="7">
    <location>
        <begin position="310"/>
        <end position="548"/>
    </location>
</feature>
<dbReference type="GO" id="GO:0006518">
    <property type="term" value="P:peptide metabolic process"/>
    <property type="evidence" value="ECO:0007669"/>
    <property type="project" value="TreeGrafter"/>
</dbReference>